<accession>A0ABW2QI50</accession>
<dbReference type="PANTHER" id="PTHR39966:SF1">
    <property type="entry name" value="HEMERYTHRIN-LIKE DOMAIN-CONTAINING PROTEIN"/>
    <property type="match status" value="1"/>
</dbReference>
<dbReference type="Gene3D" id="1.20.120.520">
    <property type="entry name" value="nmb1532 protein domain like"/>
    <property type="match status" value="1"/>
</dbReference>
<dbReference type="CDD" id="cd12108">
    <property type="entry name" value="Hr-like"/>
    <property type="match status" value="1"/>
</dbReference>
<dbReference type="EMBL" id="JBHTCA010000005">
    <property type="protein sequence ID" value="MFC7409114.1"/>
    <property type="molecule type" value="Genomic_DNA"/>
</dbReference>
<protein>
    <submittedName>
        <fullName evidence="2">Hemerythrin domain-containing protein</fullName>
    </submittedName>
</protein>
<name>A0ABW2QI50_9BURK</name>
<organism evidence="2 3">
    <name type="scientific">Hydrogenophaga atypica</name>
    <dbReference type="NCBI Taxonomy" id="249409"/>
    <lineage>
        <taxon>Bacteria</taxon>
        <taxon>Pseudomonadati</taxon>
        <taxon>Pseudomonadota</taxon>
        <taxon>Betaproteobacteria</taxon>
        <taxon>Burkholderiales</taxon>
        <taxon>Comamonadaceae</taxon>
        <taxon>Hydrogenophaga</taxon>
    </lineage>
</organism>
<reference evidence="3" key="1">
    <citation type="journal article" date="2019" name="Int. J. Syst. Evol. Microbiol.">
        <title>The Global Catalogue of Microorganisms (GCM) 10K type strain sequencing project: providing services to taxonomists for standard genome sequencing and annotation.</title>
        <authorList>
            <consortium name="The Broad Institute Genomics Platform"/>
            <consortium name="The Broad Institute Genome Sequencing Center for Infectious Disease"/>
            <person name="Wu L."/>
            <person name="Ma J."/>
        </authorList>
    </citation>
    <scope>NUCLEOTIDE SEQUENCE [LARGE SCALE GENOMIC DNA]</scope>
    <source>
        <strain evidence="3">CGMCC 1.12371</strain>
    </source>
</reference>
<dbReference type="Proteomes" id="UP001596501">
    <property type="component" value="Unassembled WGS sequence"/>
</dbReference>
<gene>
    <name evidence="2" type="ORF">ACFQPB_09605</name>
</gene>
<dbReference type="Pfam" id="PF01814">
    <property type="entry name" value="Hemerythrin"/>
    <property type="match status" value="1"/>
</dbReference>
<evidence type="ECO:0000259" key="1">
    <source>
        <dbReference type="Pfam" id="PF01814"/>
    </source>
</evidence>
<dbReference type="PANTHER" id="PTHR39966">
    <property type="entry name" value="BLL2471 PROTEIN-RELATED"/>
    <property type="match status" value="1"/>
</dbReference>
<dbReference type="InterPro" id="IPR012312">
    <property type="entry name" value="Hemerythrin-like"/>
</dbReference>
<dbReference type="RefSeq" id="WP_382222362.1">
    <property type="nucleotide sequence ID" value="NZ_JBHTCA010000005.1"/>
</dbReference>
<sequence>MKFETLRIIRDEHTALSAMLQSLLALVRQGPGDAPERFFDVVRAMLFYIDEFPEKQHHPKESNLLFPRVARVAPHTMATIEQLERDHMQGETVVRDLQHKLLAWELLGESRRKTFVDDVERYIGFYLEHMRLEETVILPEAEAHLTEEDRRELDAAFSRHVDPLVSMHKNVGHEAPAHDPAFDRLFTRIVMRAPAPIGLG</sequence>
<proteinExistence type="predicted"/>
<evidence type="ECO:0000313" key="2">
    <source>
        <dbReference type="EMBL" id="MFC7409114.1"/>
    </source>
</evidence>
<feature type="domain" description="Hemerythrin-like" evidence="1">
    <location>
        <begin position="6"/>
        <end position="140"/>
    </location>
</feature>
<keyword evidence="3" id="KW-1185">Reference proteome</keyword>
<evidence type="ECO:0000313" key="3">
    <source>
        <dbReference type="Proteomes" id="UP001596501"/>
    </source>
</evidence>
<comment type="caution">
    <text evidence="2">The sequence shown here is derived from an EMBL/GenBank/DDBJ whole genome shotgun (WGS) entry which is preliminary data.</text>
</comment>